<gene>
    <name evidence="2" type="ORF">MKY91_01420</name>
</gene>
<comment type="caution">
    <text evidence="2">The sequence shown here is derived from an EMBL/GenBank/DDBJ whole genome shotgun (WGS) entry which is preliminary data.</text>
</comment>
<accession>A0ABU9VDX0</accession>
<name>A0ABU9VDX0_9BACI</name>
<evidence type="ECO:0000256" key="1">
    <source>
        <dbReference type="SAM" id="SignalP"/>
    </source>
</evidence>
<feature type="signal peptide" evidence="1">
    <location>
        <begin position="1"/>
        <end position="23"/>
    </location>
</feature>
<evidence type="ECO:0000313" key="3">
    <source>
        <dbReference type="Proteomes" id="UP001418796"/>
    </source>
</evidence>
<dbReference type="Proteomes" id="UP001418796">
    <property type="component" value="Unassembled WGS sequence"/>
</dbReference>
<keyword evidence="3" id="KW-1185">Reference proteome</keyword>
<keyword evidence="1" id="KW-0732">Signal</keyword>
<sequence length="40" mass="4169">MKKQVYVLALAILISLSGPFTLAGSLTDVVTPHGQANTGR</sequence>
<evidence type="ECO:0000313" key="2">
    <source>
        <dbReference type="EMBL" id="MEN0641822.1"/>
    </source>
</evidence>
<dbReference type="EMBL" id="JBCITK010000001">
    <property type="protein sequence ID" value="MEN0641822.1"/>
    <property type="molecule type" value="Genomic_DNA"/>
</dbReference>
<feature type="chain" id="PRO_5046828085" evidence="1">
    <location>
        <begin position="24"/>
        <end position="40"/>
    </location>
</feature>
<protein>
    <submittedName>
        <fullName evidence="2">Uncharacterized protein</fullName>
    </submittedName>
</protein>
<dbReference type="RefSeq" id="WP_343129007.1">
    <property type="nucleotide sequence ID" value="NZ_JBCITK010000001.1"/>
</dbReference>
<organism evidence="2 3">
    <name type="scientific">Alkalicoccobacillus gibsonii</name>
    <dbReference type="NCBI Taxonomy" id="79881"/>
    <lineage>
        <taxon>Bacteria</taxon>
        <taxon>Bacillati</taxon>
        <taxon>Bacillota</taxon>
        <taxon>Bacilli</taxon>
        <taxon>Bacillales</taxon>
        <taxon>Bacillaceae</taxon>
        <taxon>Alkalicoccobacillus</taxon>
    </lineage>
</organism>
<reference evidence="2 3" key="1">
    <citation type="submission" date="2024-03" db="EMBL/GenBank/DDBJ databases">
        <title>Bacilli Hybrid Assemblies.</title>
        <authorList>
            <person name="Kovac J."/>
        </authorList>
    </citation>
    <scope>NUCLEOTIDE SEQUENCE [LARGE SCALE GENOMIC DNA]</scope>
    <source>
        <strain evidence="2 3">FSL R7-0666</strain>
    </source>
</reference>
<proteinExistence type="predicted"/>